<dbReference type="OrthoDB" id="9781752at2"/>
<dbReference type="HOGENOM" id="CLU_063820_0_0_9"/>
<evidence type="ECO:0000313" key="2">
    <source>
        <dbReference type="Proteomes" id="UP000000378"/>
    </source>
</evidence>
<dbReference type="EMBL" id="CP002048">
    <property type="protein sequence ID" value="ADI02051.1"/>
    <property type="molecule type" value="Genomic_DNA"/>
</dbReference>
<name>D7CMW6_SYNLT</name>
<organism evidence="1 2">
    <name type="scientific">Syntrophothermus lipocalidus (strain DSM 12680 / TGB-C1)</name>
    <dbReference type="NCBI Taxonomy" id="643648"/>
    <lineage>
        <taxon>Bacteria</taxon>
        <taxon>Bacillati</taxon>
        <taxon>Bacillota</taxon>
        <taxon>Clostridia</taxon>
        <taxon>Eubacteriales</taxon>
        <taxon>Syntrophomonadaceae</taxon>
        <taxon>Syntrophothermus</taxon>
    </lineage>
</organism>
<dbReference type="InterPro" id="IPR027417">
    <property type="entry name" value="P-loop_NTPase"/>
</dbReference>
<reference evidence="2" key="1">
    <citation type="journal article" date="2010" name="Stand. Genomic Sci.">
        <title>Complete genome sequence of Syntrophothermus lipocalidus type strain (TGB-C1T).</title>
        <authorList>
            <consortium name="US DOE Joint Genome Institute (JGI-PGF)"/>
            <person name="Djao O."/>
            <person name="Zhang X."/>
            <person name="Lucas S."/>
            <person name="Lapidus A."/>
            <person name="Glavina Del Rio T."/>
            <person name="Nolan M."/>
            <person name="Tice H."/>
            <person name="Cheng J."/>
            <person name="Han C."/>
            <person name="Tapia R."/>
            <person name="Goodwin L."/>
            <person name="Pitluck S."/>
            <person name="Liolios K."/>
            <person name="Ivanova N."/>
            <person name="Mavromatis K."/>
            <person name="Mikhailova N."/>
            <person name="Ovchinnikova G."/>
            <person name="Pati A."/>
            <person name="Brambilla E."/>
            <person name="Chen A."/>
            <person name="Palaniappan K."/>
            <person name="Land M."/>
            <person name="Hauser L."/>
            <person name="Chang Y."/>
            <person name="Jeffries C."/>
            <person name="Rohde M."/>
            <person name="Sikorski J."/>
            <person name="Spring S."/>
            <person name="Goker M."/>
            <person name="Detter J."/>
            <person name="Woyke T."/>
            <person name="Bristow J."/>
            <person name="Eisen J."/>
            <person name="Markowitz V."/>
            <person name="Hugenholtz P."/>
            <person name="Kyrpides N."/>
            <person name="Klenk H."/>
        </authorList>
    </citation>
    <scope>NUCLEOTIDE SEQUENCE [LARGE SCALE GENOMIC DNA]</scope>
    <source>
        <strain evidence="2">DSM 12680 / TGB-C1</strain>
    </source>
</reference>
<dbReference type="KEGG" id="slp:Slip_1280"/>
<dbReference type="STRING" id="643648.Slip_1280"/>
<keyword evidence="2" id="KW-1185">Reference proteome</keyword>
<dbReference type="AlphaFoldDB" id="D7CMW6"/>
<accession>D7CMW6</accession>
<evidence type="ECO:0000313" key="1">
    <source>
        <dbReference type="EMBL" id="ADI02051.1"/>
    </source>
</evidence>
<dbReference type="eggNOG" id="COG1618">
    <property type="taxonomic scope" value="Bacteria"/>
</dbReference>
<gene>
    <name evidence="1" type="ordered locus">Slip_1280</name>
</gene>
<sequence>MTRIRHLFPGGNTCNGFHSFYEFIVPNQARLKLVLKGGPGVGKSTLMKKLGEEFIDLGYRVEFHWCSSDNESLDAIALPDYDIAVVDGTAPHVVDPRFPGAVDEIVNLGDFWDKEHLQGNREEIIAATSLNGRYFALAYNRLREAKVIYDEWASYYEEALDKRAWQELANHLIKKLVNAAEKPSKPLARRPCRHLFAAAITPNGVVNNITSLVNTDCRTYLLKGSPGTGTDKLLAVLKTVGECTGLAHECYHHPFVPDRIQALIFPEIRMAVVDETPWLTRAELFWPDHRDIRTMHLDEIVELPLLSPFQADIADCQERFASCLATAVNHLKQAKTVHDQLESYYTPAMNIYELEAKREELKQMILRYYL</sequence>
<dbReference type="RefSeq" id="WP_013175453.1">
    <property type="nucleotide sequence ID" value="NC_014220.1"/>
</dbReference>
<protein>
    <recommendedName>
        <fullName evidence="3">ATPase</fullName>
    </recommendedName>
</protein>
<reference evidence="1 2" key="2">
    <citation type="journal article" date="2010" name="Stand. Genomic Sci.">
        <title>Complete genome sequence of Syntrophothermus lipocalidus type strain (TGB-C1).</title>
        <authorList>
            <person name="Djao O.D."/>
            <person name="Zhang X."/>
            <person name="Lucas S."/>
            <person name="Lapidus A."/>
            <person name="Del Rio T.G."/>
            <person name="Nolan M."/>
            <person name="Tice H."/>
            <person name="Cheng J.F."/>
            <person name="Han C."/>
            <person name="Tapia R."/>
            <person name="Goodwin L."/>
            <person name="Pitluck S."/>
            <person name="Liolios K."/>
            <person name="Ivanova N."/>
            <person name="Mavromatis K."/>
            <person name="Mikhailova N."/>
            <person name="Ovchinnikova G."/>
            <person name="Pati A."/>
            <person name="Brambilla E."/>
            <person name="Chen A."/>
            <person name="Palaniappan K."/>
            <person name="Land M."/>
            <person name="Hauser L."/>
            <person name="Chang Y.J."/>
            <person name="Jeffries C.D."/>
            <person name="Rohde M."/>
            <person name="Sikorski J."/>
            <person name="Spring S."/>
            <person name="Goker M."/>
            <person name="Detter J.C."/>
            <person name="Woyke T."/>
            <person name="Bristow J."/>
            <person name="Eisen J.A."/>
            <person name="Markowitz V."/>
            <person name="Hugenholtz P."/>
            <person name="Kyrpides N.C."/>
            <person name="Klenk H.P."/>
        </authorList>
    </citation>
    <scope>NUCLEOTIDE SEQUENCE [LARGE SCALE GENOMIC DNA]</scope>
    <source>
        <strain evidence="2">DSM 12680 / TGB-C1</strain>
    </source>
</reference>
<dbReference type="SUPFAM" id="SSF52540">
    <property type="entry name" value="P-loop containing nucleoside triphosphate hydrolases"/>
    <property type="match status" value="1"/>
</dbReference>
<proteinExistence type="predicted"/>
<evidence type="ECO:0008006" key="3">
    <source>
        <dbReference type="Google" id="ProtNLM"/>
    </source>
</evidence>
<dbReference type="Proteomes" id="UP000000378">
    <property type="component" value="Chromosome"/>
</dbReference>